<evidence type="ECO:0000313" key="2">
    <source>
        <dbReference type="EMBL" id="KAK4504873.1"/>
    </source>
</evidence>
<name>A0ABR0EUP0_ZASCE</name>
<evidence type="ECO:0000256" key="1">
    <source>
        <dbReference type="SAM" id="MobiDB-lite"/>
    </source>
</evidence>
<sequence>MSNPSPGALPARRSARVDYDSNGRNYLCSVTGWSREQLDQWLTSDSVRSHLQLWYSTCISSERRCNESIDWINTGYYNDGGELEEDLLLMCMGEGGVVKDALQVGDPVVLLCAYSDTAIVTAKWITQEVWARTAWRIVQSNTSPGDAFEETIYKHPAAAYAFAIDILCLAFHSIVYRETDSVWEGIINIAAAPPNPEVQNDVDSDDNSDVDMDAELCSNVSSNEGLTVDDGSDEDEDFMDVVEPVTPKSKVAARKTASPKASKKNKEKEDAVMGENIVVAMKVNDWMDRMSEDEKQA</sequence>
<dbReference type="Proteomes" id="UP001305779">
    <property type="component" value="Unassembled WGS sequence"/>
</dbReference>
<accession>A0ABR0EUP0</accession>
<evidence type="ECO:0000313" key="3">
    <source>
        <dbReference type="Proteomes" id="UP001305779"/>
    </source>
</evidence>
<comment type="caution">
    <text evidence="2">The sequence shown here is derived from an EMBL/GenBank/DDBJ whole genome shotgun (WGS) entry which is preliminary data.</text>
</comment>
<feature type="region of interest" description="Disordered" evidence="1">
    <location>
        <begin position="242"/>
        <end position="273"/>
    </location>
</feature>
<keyword evidence="3" id="KW-1185">Reference proteome</keyword>
<dbReference type="EMBL" id="JAXOVC010000002">
    <property type="protein sequence ID" value="KAK4504873.1"/>
    <property type="molecule type" value="Genomic_DNA"/>
</dbReference>
<reference evidence="2 3" key="1">
    <citation type="journal article" date="2023" name="G3 (Bethesda)">
        <title>A chromosome-level genome assembly of Zasmidium syzygii isolated from banana leaves.</title>
        <authorList>
            <person name="van Westerhoven A.C."/>
            <person name="Mehrabi R."/>
            <person name="Talebi R."/>
            <person name="Steentjes M.B.F."/>
            <person name="Corcolon B."/>
            <person name="Chong P.A."/>
            <person name="Kema G.H.J."/>
            <person name="Seidl M.F."/>
        </authorList>
    </citation>
    <scope>NUCLEOTIDE SEQUENCE [LARGE SCALE GENOMIC DNA]</scope>
    <source>
        <strain evidence="2 3">P124</strain>
    </source>
</reference>
<gene>
    <name evidence="2" type="ORF">PRZ48_002836</name>
</gene>
<proteinExistence type="predicted"/>
<protein>
    <submittedName>
        <fullName evidence="2">Uncharacterized protein</fullName>
    </submittedName>
</protein>
<organism evidence="2 3">
    <name type="scientific">Zasmidium cellare</name>
    <name type="common">Wine cellar mold</name>
    <name type="synonym">Racodium cellare</name>
    <dbReference type="NCBI Taxonomy" id="395010"/>
    <lineage>
        <taxon>Eukaryota</taxon>
        <taxon>Fungi</taxon>
        <taxon>Dikarya</taxon>
        <taxon>Ascomycota</taxon>
        <taxon>Pezizomycotina</taxon>
        <taxon>Dothideomycetes</taxon>
        <taxon>Dothideomycetidae</taxon>
        <taxon>Mycosphaerellales</taxon>
        <taxon>Mycosphaerellaceae</taxon>
        <taxon>Zasmidium</taxon>
    </lineage>
</organism>